<organism evidence="9 10">
    <name type="scientific">Candidatus Anaerostipes excrementavium</name>
    <dbReference type="NCBI Taxonomy" id="2838463"/>
    <lineage>
        <taxon>Bacteria</taxon>
        <taxon>Bacillati</taxon>
        <taxon>Bacillota</taxon>
        <taxon>Clostridia</taxon>
        <taxon>Lachnospirales</taxon>
        <taxon>Lachnospiraceae</taxon>
        <taxon>Anaerostipes</taxon>
    </lineage>
</organism>
<protein>
    <submittedName>
        <fullName evidence="9">AI-2E family transporter</fullName>
    </submittedName>
</protein>
<comment type="subcellular location">
    <subcellularLocation>
        <location evidence="1">Cell membrane</location>
        <topology evidence="1">Multi-pass membrane protein</topology>
    </subcellularLocation>
</comment>
<evidence type="ECO:0000256" key="3">
    <source>
        <dbReference type="ARBA" id="ARBA00022448"/>
    </source>
</evidence>
<dbReference type="EMBL" id="DXEM01000027">
    <property type="protein sequence ID" value="HIX68127.1"/>
    <property type="molecule type" value="Genomic_DNA"/>
</dbReference>
<dbReference type="GO" id="GO:0005886">
    <property type="term" value="C:plasma membrane"/>
    <property type="evidence" value="ECO:0007669"/>
    <property type="project" value="UniProtKB-SubCell"/>
</dbReference>
<dbReference type="PANTHER" id="PTHR21716:SF53">
    <property type="entry name" value="PERMEASE PERM-RELATED"/>
    <property type="match status" value="1"/>
</dbReference>
<feature type="transmembrane region" description="Helical" evidence="8">
    <location>
        <begin position="76"/>
        <end position="98"/>
    </location>
</feature>
<feature type="transmembrane region" description="Helical" evidence="8">
    <location>
        <begin position="259"/>
        <end position="288"/>
    </location>
</feature>
<dbReference type="AlphaFoldDB" id="A0A9D2BAC4"/>
<reference evidence="9" key="1">
    <citation type="journal article" date="2021" name="PeerJ">
        <title>Extensive microbial diversity within the chicken gut microbiome revealed by metagenomics and culture.</title>
        <authorList>
            <person name="Gilroy R."/>
            <person name="Ravi A."/>
            <person name="Getino M."/>
            <person name="Pursley I."/>
            <person name="Horton D.L."/>
            <person name="Alikhan N.F."/>
            <person name="Baker D."/>
            <person name="Gharbi K."/>
            <person name="Hall N."/>
            <person name="Watson M."/>
            <person name="Adriaenssens E.M."/>
            <person name="Foster-Nyarko E."/>
            <person name="Jarju S."/>
            <person name="Secka A."/>
            <person name="Antonio M."/>
            <person name="Oren A."/>
            <person name="Chaudhuri R.R."/>
            <person name="La Ragione R."/>
            <person name="Hildebrand F."/>
            <person name="Pallen M.J."/>
        </authorList>
    </citation>
    <scope>NUCLEOTIDE SEQUENCE</scope>
    <source>
        <strain evidence="9">CHK191-13928</strain>
    </source>
</reference>
<keyword evidence="6 8" id="KW-1133">Transmembrane helix</keyword>
<dbReference type="Pfam" id="PF01594">
    <property type="entry name" value="AI-2E_transport"/>
    <property type="match status" value="1"/>
</dbReference>
<evidence type="ECO:0000256" key="4">
    <source>
        <dbReference type="ARBA" id="ARBA00022475"/>
    </source>
</evidence>
<keyword evidence="7 8" id="KW-0472">Membrane</keyword>
<evidence type="ECO:0000256" key="5">
    <source>
        <dbReference type="ARBA" id="ARBA00022692"/>
    </source>
</evidence>
<feature type="transmembrane region" description="Helical" evidence="8">
    <location>
        <begin position="35"/>
        <end position="55"/>
    </location>
</feature>
<keyword evidence="5 8" id="KW-0812">Transmembrane</keyword>
<evidence type="ECO:0000256" key="2">
    <source>
        <dbReference type="ARBA" id="ARBA00009773"/>
    </source>
</evidence>
<evidence type="ECO:0000256" key="6">
    <source>
        <dbReference type="ARBA" id="ARBA00022989"/>
    </source>
</evidence>
<sequence length="379" mass="41727">MKYFKENDKTPFILISFGIGLYFILNHISFVLNGISYAASAAFPFILGSCLAFIINVPMRFFENRVLHKVRKGRRVLSLIAAIVCIIGVILLVCGLIIPELAATLFKLSMNIPDFLRAIQEFLEGIASDNPAAQRYIMNLDVDWNKIGGEVMGYFQTWATNLLNSTFSVISNIVSVIVSFGLGFVFALNALLKKETLAYQVKKLLLAFLPLKVVKYVVRVGRLSNQAFSNFLSGQCTEAFILGTLIFACMKILDLPYAVLIAVFIGVTSLIPIVGGFIGCGIGIILILMVDWKQAVIFVVMFLVVQQFEGNVIYPHVVGNSVGLPGIWVLVAVTIGGNVAGVVGMLFSIPFCSVVYQLLTEVVNFQIKRKGLEKMTRKV</sequence>
<gene>
    <name evidence="9" type="ORF">H9735_08445</name>
</gene>
<reference evidence="9" key="2">
    <citation type="submission" date="2021-04" db="EMBL/GenBank/DDBJ databases">
        <authorList>
            <person name="Gilroy R."/>
        </authorList>
    </citation>
    <scope>NUCLEOTIDE SEQUENCE</scope>
    <source>
        <strain evidence="9">CHK191-13928</strain>
    </source>
</reference>
<accession>A0A9D2BAC4</accession>
<keyword evidence="4" id="KW-1003">Cell membrane</keyword>
<name>A0A9D2BAC4_9FIRM</name>
<feature type="transmembrane region" description="Helical" evidence="8">
    <location>
        <begin position="169"/>
        <end position="192"/>
    </location>
</feature>
<feature type="transmembrane region" description="Helical" evidence="8">
    <location>
        <begin position="326"/>
        <end position="359"/>
    </location>
</feature>
<feature type="transmembrane region" description="Helical" evidence="8">
    <location>
        <begin position="231"/>
        <end position="253"/>
    </location>
</feature>
<evidence type="ECO:0000313" key="9">
    <source>
        <dbReference type="EMBL" id="HIX68127.1"/>
    </source>
</evidence>
<feature type="transmembrane region" description="Helical" evidence="8">
    <location>
        <begin position="12"/>
        <end position="29"/>
    </location>
</feature>
<comment type="caution">
    <text evidence="9">The sequence shown here is derived from an EMBL/GenBank/DDBJ whole genome shotgun (WGS) entry which is preliminary data.</text>
</comment>
<dbReference type="GO" id="GO:0055085">
    <property type="term" value="P:transmembrane transport"/>
    <property type="evidence" value="ECO:0007669"/>
    <property type="project" value="TreeGrafter"/>
</dbReference>
<evidence type="ECO:0000256" key="1">
    <source>
        <dbReference type="ARBA" id="ARBA00004651"/>
    </source>
</evidence>
<dbReference type="PANTHER" id="PTHR21716">
    <property type="entry name" value="TRANSMEMBRANE PROTEIN"/>
    <property type="match status" value="1"/>
</dbReference>
<evidence type="ECO:0000256" key="7">
    <source>
        <dbReference type="ARBA" id="ARBA00023136"/>
    </source>
</evidence>
<proteinExistence type="inferred from homology"/>
<dbReference type="InterPro" id="IPR002549">
    <property type="entry name" value="AI-2E-like"/>
</dbReference>
<dbReference type="Proteomes" id="UP000886721">
    <property type="component" value="Unassembled WGS sequence"/>
</dbReference>
<comment type="similarity">
    <text evidence="2">Belongs to the autoinducer-2 exporter (AI-2E) (TC 2.A.86) family.</text>
</comment>
<keyword evidence="3" id="KW-0813">Transport</keyword>
<feature type="transmembrane region" description="Helical" evidence="8">
    <location>
        <begin position="295"/>
        <end position="314"/>
    </location>
</feature>
<evidence type="ECO:0000313" key="10">
    <source>
        <dbReference type="Proteomes" id="UP000886721"/>
    </source>
</evidence>
<evidence type="ECO:0000256" key="8">
    <source>
        <dbReference type="SAM" id="Phobius"/>
    </source>
</evidence>